<dbReference type="InterPro" id="IPR050549">
    <property type="entry name" value="MFS_Trehalose_Transporter"/>
</dbReference>
<dbReference type="InterPro" id="IPR020846">
    <property type="entry name" value="MFS_dom"/>
</dbReference>
<reference evidence="12" key="1">
    <citation type="submission" date="2025-08" db="UniProtKB">
        <authorList>
            <consortium name="RefSeq"/>
        </authorList>
    </citation>
    <scope>IDENTIFICATION</scope>
    <source>
        <tissue evidence="12">Whole body</tissue>
    </source>
</reference>
<dbReference type="SUPFAM" id="SSF103473">
    <property type="entry name" value="MFS general substrate transporter"/>
    <property type="match status" value="1"/>
</dbReference>
<evidence type="ECO:0000256" key="3">
    <source>
        <dbReference type="ARBA" id="ARBA00022475"/>
    </source>
</evidence>
<feature type="transmembrane region" description="Helical" evidence="9">
    <location>
        <begin position="421"/>
        <end position="445"/>
    </location>
</feature>
<dbReference type="PANTHER" id="PTHR48021">
    <property type="match status" value="1"/>
</dbReference>
<protein>
    <submittedName>
        <fullName evidence="12">Facilitated trehalose transporter Tret1-like</fullName>
    </submittedName>
</protein>
<feature type="transmembrane region" description="Helical" evidence="9">
    <location>
        <begin position="89"/>
        <end position="109"/>
    </location>
</feature>
<dbReference type="InterPro" id="IPR005829">
    <property type="entry name" value="Sugar_transporter_CS"/>
</dbReference>
<dbReference type="InterPro" id="IPR036259">
    <property type="entry name" value="MFS_trans_sf"/>
</dbReference>
<dbReference type="PROSITE" id="PS50850">
    <property type="entry name" value="MFS"/>
    <property type="match status" value="1"/>
</dbReference>
<dbReference type="Proteomes" id="UP000694925">
    <property type="component" value="Unplaced"/>
</dbReference>
<dbReference type="PROSITE" id="PS00217">
    <property type="entry name" value="SUGAR_TRANSPORT_2"/>
    <property type="match status" value="1"/>
</dbReference>
<keyword evidence="7 9" id="KW-0472">Membrane</keyword>
<sequence length="489" mass="53660">MSKKDDAFEPGKLRQFLISLIANLSSLSFGIMISWPSSTLPQLQGKDSPINGGPMTDEAASWLTGIMCLTAAATSSMVGFSANMLGRKLTACLMGLPLCLCWLFTIFATEQWHLFVARFFSGISGGMVLFLIPMYVSEIASDGIRGMLGSLMVFLLNGGVLLGYILGALLSYRVCAIVAFLFPLFYIALFVFVPESPVHLVRRNRINEATKSLMWLRGSHRPTVEQALSHLQTEAKEQNITGRTIKLSDLFRDRATIKGLVITLGLFSSQQLSGINAVMSYTQSIFETSGSSLSPNNSAIIVGFIQLCGSFLSTTLMERAGRRSLMLTSCFMMSTCHCILGVFGYLRTLGHDVSQFSWISIVALSFYMIAYSLGMGPGPYVVSSEILSRDISNLMMTIAMCYMWLMAFLVVKLFPSIVDAIGMHGCFFLLGGFCAATLLFIFILVPETKGEPRQVILDRLNGISRPLAEKLYISSSNVIEKRAESPELV</sequence>
<organism evidence="11 12">
    <name type="scientific">Ceratina calcarata</name>
    <dbReference type="NCBI Taxonomy" id="156304"/>
    <lineage>
        <taxon>Eukaryota</taxon>
        <taxon>Metazoa</taxon>
        <taxon>Ecdysozoa</taxon>
        <taxon>Arthropoda</taxon>
        <taxon>Hexapoda</taxon>
        <taxon>Insecta</taxon>
        <taxon>Pterygota</taxon>
        <taxon>Neoptera</taxon>
        <taxon>Endopterygota</taxon>
        <taxon>Hymenoptera</taxon>
        <taxon>Apocrita</taxon>
        <taxon>Aculeata</taxon>
        <taxon>Apoidea</taxon>
        <taxon>Anthophila</taxon>
        <taxon>Apidae</taxon>
        <taxon>Ceratina</taxon>
        <taxon>Zadontomerus</taxon>
    </lineage>
</organism>
<dbReference type="KEGG" id="ccal:108633126"/>
<keyword evidence="5 9" id="KW-0812">Transmembrane</keyword>
<keyword evidence="2" id="KW-0813">Transport</keyword>
<proteinExistence type="predicted"/>
<feature type="transmembrane region" description="Helical" evidence="9">
    <location>
        <begin position="16"/>
        <end position="35"/>
    </location>
</feature>
<dbReference type="PRINTS" id="PR00171">
    <property type="entry name" value="SUGRTRNSPORT"/>
</dbReference>
<comment type="subcellular location">
    <subcellularLocation>
        <location evidence="1">Cell membrane</location>
        <topology evidence="1">Multi-pass membrane protein</topology>
    </subcellularLocation>
</comment>
<dbReference type="GO" id="GO:0051119">
    <property type="term" value="F:sugar transmembrane transporter activity"/>
    <property type="evidence" value="ECO:0007669"/>
    <property type="project" value="InterPro"/>
</dbReference>
<dbReference type="InterPro" id="IPR005828">
    <property type="entry name" value="MFS_sugar_transport-like"/>
</dbReference>
<keyword evidence="4" id="KW-0762">Sugar transport</keyword>
<feature type="transmembrane region" description="Helical" evidence="9">
    <location>
        <begin position="59"/>
        <end position="82"/>
    </location>
</feature>
<dbReference type="PANTHER" id="PTHR48021:SF1">
    <property type="entry name" value="GH07001P-RELATED"/>
    <property type="match status" value="1"/>
</dbReference>
<evidence type="ECO:0000256" key="1">
    <source>
        <dbReference type="ARBA" id="ARBA00004651"/>
    </source>
</evidence>
<dbReference type="Gene3D" id="1.20.1250.20">
    <property type="entry name" value="MFS general substrate transporter like domains"/>
    <property type="match status" value="1"/>
</dbReference>
<feature type="domain" description="Major facilitator superfamily (MFS) profile" evidence="10">
    <location>
        <begin position="14"/>
        <end position="449"/>
    </location>
</feature>
<evidence type="ECO:0000256" key="5">
    <source>
        <dbReference type="ARBA" id="ARBA00022692"/>
    </source>
</evidence>
<feature type="transmembrane region" description="Helical" evidence="9">
    <location>
        <begin position="324"/>
        <end position="346"/>
    </location>
</feature>
<dbReference type="GO" id="GO:0005886">
    <property type="term" value="C:plasma membrane"/>
    <property type="evidence" value="ECO:0007669"/>
    <property type="project" value="UniProtKB-SubCell"/>
</dbReference>
<dbReference type="RefSeq" id="XP_017893631.1">
    <property type="nucleotide sequence ID" value="XM_018038142.2"/>
</dbReference>
<keyword evidence="6 9" id="KW-1133">Transmembrane helix</keyword>
<dbReference type="GeneID" id="108633126"/>
<feature type="transmembrane region" description="Helical" evidence="9">
    <location>
        <begin position="176"/>
        <end position="193"/>
    </location>
</feature>
<accession>A0AAJ7JHN2</accession>
<dbReference type="Pfam" id="PF00083">
    <property type="entry name" value="Sugar_tr"/>
    <property type="match status" value="1"/>
</dbReference>
<gene>
    <name evidence="12" type="primary">LOC108633126</name>
</gene>
<name>A0AAJ7JHN2_9HYME</name>
<keyword evidence="11" id="KW-1185">Reference proteome</keyword>
<dbReference type="FunFam" id="1.20.1250.20:FF:000218">
    <property type="entry name" value="facilitated trehalose transporter Tret1"/>
    <property type="match status" value="1"/>
</dbReference>
<evidence type="ECO:0000256" key="7">
    <source>
        <dbReference type="ARBA" id="ARBA00023136"/>
    </source>
</evidence>
<dbReference type="AlphaFoldDB" id="A0AAJ7JHN2"/>
<feature type="transmembrane region" description="Helical" evidence="9">
    <location>
        <begin position="358"/>
        <end position="382"/>
    </location>
</feature>
<evidence type="ECO:0000256" key="9">
    <source>
        <dbReference type="SAM" id="Phobius"/>
    </source>
</evidence>
<feature type="transmembrane region" description="Helical" evidence="9">
    <location>
        <begin position="148"/>
        <end position="170"/>
    </location>
</feature>
<evidence type="ECO:0000256" key="4">
    <source>
        <dbReference type="ARBA" id="ARBA00022597"/>
    </source>
</evidence>
<keyword evidence="3" id="KW-1003">Cell membrane</keyword>
<evidence type="ECO:0000256" key="8">
    <source>
        <dbReference type="ARBA" id="ARBA00023180"/>
    </source>
</evidence>
<dbReference type="CDD" id="cd17358">
    <property type="entry name" value="MFS_GLUT6_8_Class3_like"/>
    <property type="match status" value="1"/>
</dbReference>
<evidence type="ECO:0000256" key="2">
    <source>
        <dbReference type="ARBA" id="ARBA00022448"/>
    </source>
</evidence>
<evidence type="ECO:0000313" key="11">
    <source>
        <dbReference type="Proteomes" id="UP000694925"/>
    </source>
</evidence>
<dbReference type="InterPro" id="IPR044775">
    <property type="entry name" value="MFS_ERD6/Tret1-like"/>
</dbReference>
<feature type="transmembrane region" description="Helical" evidence="9">
    <location>
        <begin position="115"/>
        <end position="136"/>
    </location>
</feature>
<keyword evidence="8" id="KW-0325">Glycoprotein</keyword>
<feature type="transmembrane region" description="Helical" evidence="9">
    <location>
        <begin position="394"/>
        <end position="415"/>
    </location>
</feature>
<evidence type="ECO:0000313" key="12">
    <source>
        <dbReference type="RefSeq" id="XP_017893631.1"/>
    </source>
</evidence>
<dbReference type="InterPro" id="IPR003663">
    <property type="entry name" value="Sugar/inositol_transpt"/>
</dbReference>
<evidence type="ECO:0000259" key="10">
    <source>
        <dbReference type="PROSITE" id="PS50850"/>
    </source>
</evidence>
<evidence type="ECO:0000256" key="6">
    <source>
        <dbReference type="ARBA" id="ARBA00022989"/>
    </source>
</evidence>